<dbReference type="InterPro" id="IPR002015">
    <property type="entry name" value="Proteasome/cyclosome_rpt"/>
</dbReference>
<proteinExistence type="inferred from homology"/>
<dbReference type="GO" id="GO:0043161">
    <property type="term" value="P:proteasome-mediated ubiquitin-dependent protein catabolic process"/>
    <property type="evidence" value="ECO:0007669"/>
    <property type="project" value="TreeGrafter"/>
</dbReference>
<dbReference type="InterPro" id="IPR016024">
    <property type="entry name" value="ARM-type_fold"/>
</dbReference>
<evidence type="ECO:0000256" key="1">
    <source>
        <dbReference type="ARBA" id="ARBA00002187"/>
    </source>
</evidence>
<dbReference type="GO" id="GO:0034515">
    <property type="term" value="C:proteasome storage granule"/>
    <property type="evidence" value="ECO:0007669"/>
    <property type="project" value="TreeGrafter"/>
</dbReference>
<evidence type="ECO:0000259" key="7">
    <source>
        <dbReference type="PROSITE" id="PS50048"/>
    </source>
</evidence>
<evidence type="ECO:0000256" key="6">
    <source>
        <dbReference type="SAM" id="MobiDB-lite"/>
    </source>
</evidence>
<dbReference type="PROSITE" id="PS50048">
    <property type="entry name" value="ZN2_CY6_FUNGAL_2"/>
    <property type="match status" value="1"/>
</dbReference>
<evidence type="ECO:0000256" key="2">
    <source>
        <dbReference type="ARBA" id="ARBA00006308"/>
    </source>
</evidence>
<feature type="compositionally biased region" description="Low complexity" evidence="6">
    <location>
        <begin position="933"/>
        <end position="947"/>
    </location>
</feature>
<feature type="compositionally biased region" description="Low complexity" evidence="6">
    <location>
        <begin position="1234"/>
        <end position="1252"/>
    </location>
</feature>
<feature type="compositionally biased region" description="Basic and acidic residues" evidence="6">
    <location>
        <begin position="819"/>
        <end position="839"/>
    </location>
</feature>
<dbReference type="InterPro" id="IPR011989">
    <property type="entry name" value="ARM-like"/>
</dbReference>
<evidence type="ECO:0000313" key="8">
    <source>
        <dbReference type="EMBL" id="CAE6495499.1"/>
    </source>
</evidence>
<dbReference type="EMBL" id="CAJMWX010001546">
    <property type="protein sequence ID" value="CAE6495499.1"/>
    <property type="molecule type" value="Genomic_DNA"/>
</dbReference>
<organism evidence="8 9">
    <name type="scientific">Rhizoctonia solani</name>
    <dbReference type="NCBI Taxonomy" id="456999"/>
    <lineage>
        <taxon>Eukaryota</taxon>
        <taxon>Fungi</taxon>
        <taxon>Dikarya</taxon>
        <taxon>Basidiomycota</taxon>
        <taxon>Agaricomycotina</taxon>
        <taxon>Agaricomycetes</taxon>
        <taxon>Cantharellales</taxon>
        <taxon>Ceratobasidiaceae</taxon>
        <taxon>Rhizoctonia</taxon>
    </lineage>
</organism>
<dbReference type="Gene3D" id="4.10.240.10">
    <property type="entry name" value="Zn(2)-C6 fungal-type DNA-binding domain"/>
    <property type="match status" value="1"/>
</dbReference>
<evidence type="ECO:0000256" key="5">
    <source>
        <dbReference type="ARBA" id="ARBA00022942"/>
    </source>
</evidence>
<protein>
    <recommendedName>
        <fullName evidence="3">26S proteasome regulatory subunit RPN2</fullName>
    </recommendedName>
</protein>
<dbReference type="GO" id="GO:0000981">
    <property type="term" value="F:DNA-binding transcription factor activity, RNA polymerase II-specific"/>
    <property type="evidence" value="ECO:0007669"/>
    <property type="project" value="InterPro"/>
</dbReference>
<feature type="region of interest" description="Disordered" evidence="6">
    <location>
        <begin position="1176"/>
        <end position="1210"/>
    </location>
</feature>
<accession>A0A8H3CXQ0</accession>
<evidence type="ECO:0000256" key="3">
    <source>
        <dbReference type="ARBA" id="ARBA00015684"/>
    </source>
</evidence>
<dbReference type="GO" id="GO:0005634">
    <property type="term" value="C:nucleus"/>
    <property type="evidence" value="ECO:0007669"/>
    <property type="project" value="TreeGrafter"/>
</dbReference>
<sequence>MVAQPRTSAAGVLALLAEPELEIKQRAIVELISLVPDFWAEISEEISAIEALSESSDIQPEARENAALVASKVYYYLGQYDDALSFALRAGNAFETESKQEKSGEYSETIVSNAIDRYIAQRVEFVSATDPSTLPNSGADSDKIDPRLRAIIERIFTLAIEGGDVRQALGIALESSRLDIVTRIFEHTHDTELLSYAMDAVLDVGFNLATRNRVLHHLCPLFPLPKPGANYTIALTRLHVALATPVVTIPLFQKLIETGDKTNRLLACQLAFDLVEGSTQDYLRIVSNSLPSTENYDLIRQILSGADSIRLKLDFLQRNNKVDLLILKHTKELLEHRSSVYHNALTLSNAFMHAGTTSDVFLRNNLDWLGRASNWSKFSATGAFGVIHKGNVAQAMDLLGPYLPGATSGAGSSPFSEGGALFALGIVHAGRGSEVEGFLREKVRQATGGEVVQHGAALGLGIAGMGSRSEDAYNELKEVLFADSAIASEAAAYAMGLVMLGSGAATATDEMLAYAHETQHEKIIRGLAIGVAFLYYGRQESADGVIETALKEKDPILRYGGVYTLALAYAGTGDSRAVRKLLHVAVSDTSDDVRRAAVTALAFLLFKSPTQVPRIVQLLSESYNPHVRCGATLALGLACAGTGLQDAIDLLQPMTKDPVDFVRQGAFISLGMILVQQSEASSPSLSSTRALYHKIISDKHEDPMARFGAALGQGFIDAGGRNCSISLQSRTGSGNMSAIVGMVLFCQFWYWYPLAHCACLAFEPTGVIGLTEELKTPSFEFISNARPALFAYPASVKPPTKEAVEKVATAVLSTTAKAKARERTKEKEKAANEGERMDTDDSPAAPPQDEEMKVDEPAPAPTPKRPVPAATSETLQNLSRVTPAQMQYITFPAESRFQPVRPIAKGGGGIVMLIDKKEGEDVEWIQPFGAEPAPTETAATQTEQQPPVAGNGEAPPPPSVQVSAGVSLWFKICAAQQLSITMSSSSGRVRSKSGCITCKKRRKKCDETHPICERCTKAGARVRSRAATRVALGGSSRHSASIPRASSSSSTSPPAAAITSPSDSTSPNQSYDFSQPRFQPLRDGDLFVTAEDHTRTISLGLAENSNPGSNDVFDFSFMSPSLSSFPFSPQFGGDPSTWDTSLLQTDLGAWIPDHHHQQQTVGEAGSTSQIPQTAAAQLPPMPNVIDSQPSSLALYKPPAPPPPELSKRMTSGQASLLNALFSLGPSTSDRILATPSSTSTPPSTNDSTWPSPDTEEDLESETSEESDPEGVRQVMCGTPTLEPTVPSNSLPFVLYSYATMATRTLYEPLKMASQMREWLTDRFNYSEESRSGVTMFAQIFYTIWNTRASATDYIPMAARIISQLRQRVTQSSSSLSLASQTQAQKTRTLGDALEVITVQFQTDTLRSMIDVMTETASLFRSACPEPAHELIDLSSKLTHPDICLRHFTLLDVLFSVTTLRPMLFRYNTHFDKEFRDREDVGMQWFNGIPGEFILIMARINMLLTDRWATVEPGVIAEIEQQLKDFKSTPGKSPDAYLMVARLAVQECWRLAVLVHLYMSLCGANAKDPRVEKAQRSFMRVLDRTKPSRTPDIFLLAPLNLVGRVTYRPREREIIRQRLLNLQECAHPGTCGNDTVRILEDVWARADAEGRPAVLSDARIATLAITGI</sequence>
<feature type="region of interest" description="Disordered" evidence="6">
    <location>
        <begin position="933"/>
        <end position="960"/>
    </location>
</feature>
<comment type="similarity">
    <text evidence="2">Belongs to the proteasome subunit S1 family.</text>
</comment>
<dbReference type="PANTHER" id="PTHR10943">
    <property type="entry name" value="26S PROTEASOME NON-ATPASE REGULATORY SUBUNIT"/>
    <property type="match status" value="1"/>
</dbReference>
<dbReference type="SUPFAM" id="SSF48371">
    <property type="entry name" value="ARM repeat"/>
    <property type="match status" value="1"/>
</dbReference>
<dbReference type="Pfam" id="PF00172">
    <property type="entry name" value="Zn_clus"/>
    <property type="match status" value="1"/>
</dbReference>
<feature type="compositionally biased region" description="Acidic residues" evidence="6">
    <location>
        <begin position="1253"/>
        <end position="1268"/>
    </location>
</feature>
<dbReference type="Proteomes" id="UP000663888">
    <property type="component" value="Unassembled WGS sequence"/>
</dbReference>
<dbReference type="PANTHER" id="PTHR10943:SF2">
    <property type="entry name" value="26S PROTEASOME NON-ATPASE REGULATORY SUBUNIT 1"/>
    <property type="match status" value="1"/>
</dbReference>
<dbReference type="GO" id="GO:0008270">
    <property type="term" value="F:zinc ion binding"/>
    <property type="evidence" value="ECO:0007669"/>
    <property type="project" value="InterPro"/>
</dbReference>
<feature type="region of interest" description="Disordered" evidence="6">
    <location>
        <begin position="1227"/>
        <end position="1282"/>
    </location>
</feature>
<gene>
    <name evidence="8" type="ORF">RDB_LOCUS146294</name>
</gene>
<dbReference type="InterPro" id="IPR001138">
    <property type="entry name" value="Zn2Cys6_DnaBD"/>
</dbReference>
<keyword evidence="5" id="KW-0647">Proteasome</keyword>
<feature type="region of interest" description="Disordered" evidence="6">
    <location>
        <begin position="1023"/>
        <end position="1076"/>
    </location>
</feature>
<dbReference type="FunFam" id="1.25.10.10:FF:000017">
    <property type="entry name" value="26S proteasome non-ATPase regulatory subunit 1"/>
    <property type="match status" value="1"/>
</dbReference>
<dbReference type="SUPFAM" id="SSF57701">
    <property type="entry name" value="Zn2/Cys6 DNA-binding domain"/>
    <property type="match status" value="1"/>
</dbReference>
<dbReference type="InterPro" id="IPR048570">
    <property type="entry name" value="PSMD1_RPN2_N"/>
</dbReference>
<dbReference type="Pfam" id="PF11951">
    <property type="entry name" value="Fungal_trans_2"/>
    <property type="match status" value="1"/>
</dbReference>
<name>A0A8H3CXQ0_9AGAM</name>
<dbReference type="InterPro" id="IPR021858">
    <property type="entry name" value="Fun_TF"/>
</dbReference>
<reference evidence="8" key="1">
    <citation type="submission" date="2021-01" db="EMBL/GenBank/DDBJ databases">
        <authorList>
            <person name="Kaushik A."/>
        </authorList>
    </citation>
    <scope>NUCLEOTIDE SEQUENCE</scope>
    <source>
        <strain evidence="8">AG4-R118</strain>
    </source>
</reference>
<comment type="function">
    <text evidence="1">Acts as a regulatory subunit of the 26S proteasome which is involved in the ATP-dependent degradation of ubiquitinated proteins.</text>
</comment>
<dbReference type="Gene3D" id="1.25.10.10">
    <property type="entry name" value="Leucine-rich Repeat Variant"/>
    <property type="match status" value="1"/>
</dbReference>
<feature type="region of interest" description="Disordered" evidence="6">
    <location>
        <begin position="815"/>
        <end position="873"/>
    </location>
</feature>
<dbReference type="Pfam" id="PF18004">
    <property type="entry name" value="RPN2_C"/>
    <property type="match status" value="1"/>
</dbReference>
<keyword evidence="4" id="KW-0677">Repeat</keyword>
<evidence type="ECO:0000256" key="4">
    <source>
        <dbReference type="ARBA" id="ARBA00022737"/>
    </source>
</evidence>
<evidence type="ECO:0000313" key="9">
    <source>
        <dbReference type="Proteomes" id="UP000663888"/>
    </source>
</evidence>
<dbReference type="Pfam" id="PF01851">
    <property type="entry name" value="PC_rep"/>
    <property type="match status" value="2"/>
</dbReference>
<feature type="compositionally biased region" description="Low complexity" evidence="6">
    <location>
        <begin position="1027"/>
        <end position="1067"/>
    </location>
</feature>
<dbReference type="GO" id="GO:0008540">
    <property type="term" value="C:proteasome regulatory particle, base subcomplex"/>
    <property type="evidence" value="ECO:0007669"/>
    <property type="project" value="TreeGrafter"/>
</dbReference>
<dbReference type="Pfam" id="PF13646">
    <property type="entry name" value="HEAT_2"/>
    <property type="match status" value="1"/>
</dbReference>
<dbReference type="Pfam" id="PF21505">
    <property type="entry name" value="RPN2_N"/>
    <property type="match status" value="1"/>
</dbReference>
<dbReference type="CDD" id="cd00067">
    <property type="entry name" value="GAL4"/>
    <property type="match status" value="1"/>
</dbReference>
<comment type="caution">
    <text evidence="8">The sequence shown here is derived from an EMBL/GenBank/DDBJ whole genome shotgun (WGS) entry which is preliminary data.</text>
</comment>
<dbReference type="InterPro" id="IPR040623">
    <property type="entry name" value="RPN2_C"/>
</dbReference>
<dbReference type="InterPro" id="IPR036864">
    <property type="entry name" value="Zn2-C6_fun-type_DNA-bd_sf"/>
</dbReference>
<feature type="domain" description="Zn(2)-C6 fungal-type" evidence="7">
    <location>
        <begin position="994"/>
        <end position="1019"/>
    </location>
</feature>